<dbReference type="InParanoid" id="G8YB60"/>
<proteinExistence type="predicted"/>
<dbReference type="Proteomes" id="UP000005222">
    <property type="component" value="Chromosome J"/>
</dbReference>
<gene>
    <name evidence="1" type="primary">Piso0_001904</name>
    <name evidence="1" type="ORF">GNLVRS01_PISO0J00427g</name>
</gene>
<dbReference type="HOGENOM" id="CLU_1372656_0_0_1"/>
<protein>
    <submittedName>
        <fullName evidence="1">Piso0_001904 protein</fullName>
    </submittedName>
</protein>
<dbReference type="AlphaFoldDB" id="G8YB60"/>
<evidence type="ECO:0000313" key="2">
    <source>
        <dbReference type="Proteomes" id="UP000005222"/>
    </source>
</evidence>
<name>G8YB60_PICSO</name>
<sequence>MTGLKTLFDFVKESKIKRCVLELFNIHEVAGYFEKKGYERASSIPYFGIQYHDIYITDRDGSILTRVSRGENQKNYEVLEYEEDSQTHIHSESSILSINAADTDSTRENKTLYSEEISEPHIVNEDRFQALSSDFIQLSQNEKNQFSDTPSIESSKLSVEKAAQDYCSTSLDMASSYVKEDNLFSEPIILNSDAHSMEI</sequence>
<organism evidence="1 2">
    <name type="scientific">Pichia sorbitophila (strain ATCC MYA-4447 / BCRC 22081 / CBS 7064 / NBRC 10061 / NRRL Y-12695)</name>
    <name type="common">Hybrid yeast</name>
    <dbReference type="NCBI Taxonomy" id="559304"/>
    <lineage>
        <taxon>Eukaryota</taxon>
        <taxon>Fungi</taxon>
        <taxon>Dikarya</taxon>
        <taxon>Ascomycota</taxon>
        <taxon>Saccharomycotina</taxon>
        <taxon>Pichiomycetes</taxon>
        <taxon>Debaryomycetaceae</taxon>
        <taxon>Millerozyma</taxon>
    </lineage>
</organism>
<evidence type="ECO:0000313" key="1">
    <source>
        <dbReference type="EMBL" id="CCE82191.1"/>
    </source>
</evidence>
<keyword evidence="2" id="KW-1185">Reference proteome</keyword>
<accession>G8YB60</accession>
<dbReference type="EMBL" id="FO082050">
    <property type="protein sequence ID" value="CCE82191.1"/>
    <property type="molecule type" value="Genomic_DNA"/>
</dbReference>
<reference evidence="1 2" key="1">
    <citation type="journal article" date="2012" name="G3 (Bethesda)">
        <title>Pichia sorbitophila, an interspecies yeast hybrid reveals early steps of genome resolution following polyploidization.</title>
        <authorList>
            <person name="Leh Louis V."/>
            <person name="Despons L."/>
            <person name="Friedrich A."/>
            <person name="Martin T."/>
            <person name="Durrens P."/>
            <person name="Casaregola S."/>
            <person name="Neuveglise C."/>
            <person name="Fairhead C."/>
            <person name="Marck C."/>
            <person name="Cruz J.A."/>
            <person name="Straub M.L."/>
            <person name="Kugler V."/>
            <person name="Sacerdot C."/>
            <person name="Uzunov Z."/>
            <person name="Thierry A."/>
            <person name="Weiss S."/>
            <person name="Bleykasten C."/>
            <person name="De Montigny J."/>
            <person name="Jacques N."/>
            <person name="Jung P."/>
            <person name="Lemaire M."/>
            <person name="Mallet S."/>
            <person name="Morel G."/>
            <person name="Richard G.F."/>
            <person name="Sarkar A."/>
            <person name="Savel G."/>
            <person name="Schacherer J."/>
            <person name="Seret M.L."/>
            <person name="Talla E."/>
            <person name="Samson G."/>
            <person name="Jubin C."/>
            <person name="Poulain J."/>
            <person name="Vacherie B."/>
            <person name="Barbe V."/>
            <person name="Pelletier E."/>
            <person name="Sherman D.J."/>
            <person name="Westhof E."/>
            <person name="Weissenbach J."/>
            <person name="Baret P.V."/>
            <person name="Wincker P."/>
            <person name="Gaillardin C."/>
            <person name="Dujon B."/>
            <person name="Souciet J.L."/>
        </authorList>
    </citation>
    <scope>NUCLEOTIDE SEQUENCE [LARGE SCALE GENOMIC DNA]</scope>
    <source>
        <strain evidence="2">ATCC MYA-4447 / BCRC 22081 / CBS 7064 / NBRC 10061 / NRRL Y-12695</strain>
    </source>
</reference>